<feature type="region of interest" description="Disordered" evidence="1">
    <location>
        <begin position="210"/>
        <end position="249"/>
    </location>
</feature>
<evidence type="ECO:0000313" key="3">
    <source>
        <dbReference type="Proteomes" id="UP000623467"/>
    </source>
</evidence>
<evidence type="ECO:0000256" key="1">
    <source>
        <dbReference type="SAM" id="MobiDB-lite"/>
    </source>
</evidence>
<accession>A0A8H6XAG7</accession>
<proteinExistence type="predicted"/>
<comment type="caution">
    <text evidence="2">The sequence shown here is derived from an EMBL/GenBank/DDBJ whole genome shotgun (WGS) entry which is preliminary data.</text>
</comment>
<dbReference type="Proteomes" id="UP000623467">
    <property type="component" value="Unassembled WGS sequence"/>
</dbReference>
<protein>
    <submittedName>
        <fullName evidence="2">J domain-containing protein</fullName>
    </submittedName>
</protein>
<gene>
    <name evidence="2" type="ORF">MSAN_02219300</name>
</gene>
<dbReference type="AlphaFoldDB" id="A0A8H6XAG7"/>
<dbReference type="EMBL" id="JACAZH010000033">
    <property type="protein sequence ID" value="KAF7337463.1"/>
    <property type="molecule type" value="Genomic_DNA"/>
</dbReference>
<organism evidence="2 3">
    <name type="scientific">Mycena sanguinolenta</name>
    <dbReference type="NCBI Taxonomy" id="230812"/>
    <lineage>
        <taxon>Eukaryota</taxon>
        <taxon>Fungi</taxon>
        <taxon>Dikarya</taxon>
        <taxon>Basidiomycota</taxon>
        <taxon>Agaricomycotina</taxon>
        <taxon>Agaricomycetes</taxon>
        <taxon>Agaricomycetidae</taxon>
        <taxon>Agaricales</taxon>
        <taxon>Marasmiineae</taxon>
        <taxon>Mycenaceae</taxon>
        <taxon>Mycena</taxon>
    </lineage>
</organism>
<feature type="compositionally biased region" description="Polar residues" evidence="1">
    <location>
        <begin position="438"/>
        <end position="447"/>
    </location>
</feature>
<feature type="compositionally biased region" description="Low complexity" evidence="1">
    <location>
        <begin position="343"/>
        <end position="354"/>
    </location>
</feature>
<evidence type="ECO:0000313" key="2">
    <source>
        <dbReference type="EMBL" id="KAF7337463.1"/>
    </source>
</evidence>
<feature type="compositionally biased region" description="Polar residues" evidence="1">
    <location>
        <begin position="369"/>
        <end position="380"/>
    </location>
</feature>
<name>A0A8H6XAG7_9AGAR</name>
<feature type="region of interest" description="Disordered" evidence="1">
    <location>
        <begin position="1"/>
        <end position="60"/>
    </location>
</feature>
<reference evidence="2" key="1">
    <citation type="submission" date="2020-05" db="EMBL/GenBank/DDBJ databases">
        <title>Mycena genomes resolve the evolution of fungal bioluminescence.</title>
        <authorList>
            <person name="Tsai I.J."/>
        </authorList>
    </citation>
    <scope>NUCLEOTIDE SEQUENCE</scope>
    <source>
        <strain evidence="2">160909Yilan</strain>
    </source>
</reference>
<keyword evidence="3" id="KW-1185">Reference proteome</keyword>
<feature type="region of interest" description="Disordered" evidence="1">
    <location>
        <begin position="323"/>
        <end position="498"/>
    </location>
</feature>
<dbReference type="OrthoDB" id="3266894at2759"/>
<sequence>MARTKKMQTRQFKSESNLRRVPEHHWRMSPSTGNGLQCGRKCTKRKAHVDETSNPASDNHASASFLDAVDATVRGSYAAPAVVICPPEESDSSPNGNTDTLSTSLATLSLANPTGSLMADTTMAFPTPSDSEAWPSLLVPAVHPPHTMASFNPDCSSADLHSSFALQMNTSCETSFDLLNDKISFLETGYEESFDMGRDLVPIPEKQDLEEAGENAESPNVDTEPCLDPSSSNDEVLESDHSDPPPAIPPVQLSDVALESLNTVSQHSDVSAIPLRPAIAPPPHAVFVAPPVKPCSPTPVLLTTLPEPPALIPALKIVKRKRPETTTVAQKANNPLPEPVPPAADKSASSSVVKINNPLPKPDPPATKKSASSSVQSTGQYVMEGPGPRRVPISSNHKEKEVVAAKSQKTVAGSALSGPRRVPLRNTSPIPGVAATPAATNAPSQPHTAVKRPLRTGSGNGPVSGLPRAVNTSRLPMPKSKIPPPTAGTGLSRRNVVG</sequence>
<feature type="compositionally biased region" description="Basic and acidic residues" evidence="1">
    <location>
        <begin position="12"/>
        <end position="26"/>
    </location>
</feature>